<keyword evidence="4" id="KW-0808">Transferase</keyword>
<keyword evidence="3" id="KW-0489">Methyltransferase</keyword>
<feature type="region of interest" description="Disordered" evidence="6">
    <location>
        <begin position="63"/>
        <end position="84"/>
    </location>
</feature>
<keyword evidence="5" id="KW-0949">S-adenosyl-L-methionine</keyword>
<feature type="domain" description="Tetrapyrrole methylase" evidence="7">
    <location>
        <begin position="8"/>
        <end position="229"/>
    </location>
</feature>
<dbReference type="GO" id="GO:0009236">
    <property type="term" value="P:cobalamin biosynthetic process"/>
    <property type="evidence" value="ECO:0007669"/>
    <property type="project" value="UniProtKB-KW"/>
</dbReference>
<dbReference type="OrthoDB" id="9787471at2"/>
<organism evidence="8 9">
    <name type="scientific">Streptomyces abyssalis</name>
    <dbReference type="NCBI Taxonomy" id="933944"/>
    <lineage>
        <taxon>Bacteria</taxon>
        <taxon>Bacillati</taxon>
        <taxon>Actinomycetota</taxon>
        <taxon>Actinomycetes</taxon>
        <taxon>Kitasatosporales</taxon>
        <taxon>Streptomycetaceae</taxon>
        <taxon>Streptomyces</taxon>
    </lineage>
</organism>
<evidence type="ECO:0000256" key="5">
    <source>
        <dbReference type="ARBA" id="ARBA00022691"/>
    </source>
</evidence>
<dbReference type="NCBIfam" id="TIGR02434">
    <property type="entry name" value="CobF"/>
    <property type="match status" value="1"/>
</dbReference>
<evidence type="ECO:0000313" key="8">
    <source>
        <dbReference type="EMBL" id="OEU85623.1"/>
    </source>
</evidence>
<dbReference type="PATRIC" id="fig|933944.5.peg.4463"/>
<dbReference type="Gene3D" id="3.40.1010.10">
    <property type="entry name" value="Cobalt-precorrin-4 Transmethylase, Domain 1"/>
    <property type="match status" value="1"/>
</dbReference>
<dbReference type="PANTHER" id="PTHR43467">
    <property type="entry name" value="COBALT-PRECORRIN-2 C(20)-METHYLTRANSFERASE"/>
    <property type="match status" value="1"/>
</dbReference>
<dbReference type="EMBL" id="LJGT01000041">
    <property type="protein sequence ID" value="OEU85623.1"/>
    <property type="molecule type" value="Genomic_DNA"/>
</dbReference>
<dbReference type="PANTHER" id="PTHR43467:SF1">
    <property type="entry name" value="PRECORRIN-6A SYNTHASE [DEACETYLATING]"/>
    <property type="match status" value="1"/>
</dbReference>
<dbReference type="PIRSF" id="PIRSF036525">
    <property type="entry name" value="CobF"/>
    <property type="match status" value="1"/>
</dbReference>
<dbReference type="InterPro" id="IPR014776">
    <property type="entry name" value="4pyrrole_Mease_sub2"/>
</dbReference>
<dbReference type="SUPFAM" id="SSF53790">
    <property type="entry name" value="Tetrapyrrole methylase"/>
    <property type="match status" value="1"/>
</dbReference>
<name>A0A1E7JGN5_9ACTN</name>
<dbReference type="InterPro" id="IPR000878">
    <property type="entry name" value="4pyrrol_Mease"/>
</dbReference>
<dbReference type="RefSeq" id="WP_070010979.1">
    <property type="nucleotide sequence ID" value="NZ_LJGS01000039.1"/>
</dbReference>
<dbReference type="InterPro" id="IPR014777">
    <property type="entry name" value="4pyrrole_Mease_sub1"/>
</dbReference>
<proteinExistence type="predicted"/>
<comment type="caution">
    <text evidence="8">The sequence shown here is derived from an EMBL/GenBank/DDBJ whole genome shotgun (WGS) entry which is preliminary data.</text>
</comment>
<accession>A0A1E7JGN5</accession>
<dbReference type="GO" id="GO:0043819">
    <property type="term" value="F:precorrin-6A synthase (deacetylating) activity"/>
    <property type="evidence" value="ECO:0007669"/>
    <property type="project" value="InterPro"/>
</dbReference>
<evidence type="ECO:0000256" key="1">
    <source>
        <dbReference type="ARBA" id="ARBA00004953"/>
    </source>
</evidence>
<gene>
    <name evidence="8" type="ORF">AN215_24440</name>
</gene>
<evidence type="ECO:0000256" key="4">
    <source>
        <dbReference type="ARBA" id="ARBA00022679"/>
    </source>
</evidence>
<evidence type="ECO:0000313" key="9">
    <source>
        <dbReference type="Proteomes" id="UP000176087"/>
    </source>
</evidence>
<evidence type="ECO:0000256" key="3">
    <source>
        <dbReference type="ARBA" id="ARBA00022603"/>
    </source>
</evidence>
<keyword evidence="9" id="KW-1185">Reference proteome</keyword>
<evidence type="ECO:0000259" key="7">
    <source>
        <dbReference type="Pfam" id="PF00590"/>
    </source>
</evidence>
<dbReference type="CDD" id="cd11643">
    <property type="entry name" value="Precorrin-6A-synthase"/>
    <property type="match status" value="1"/>
</dbReference>
<dbReference type="Pfam" id="PF00590">
    <property type="entry name" value="TP_methylase"/>
    <property type="match status" value="1"/>
</dbReference>
<comment type="pathway">
    <text evidence="1">Cofactor biosynthesis; adenosylcobalamin biosynthesis.</text>
</comment>
<dbReference type="InterPro" id="IPR012797">
    <property type="entry name" value="CobF"/>
</dbReference>
<dbReference type="Proteomes" id="UP000176087">
    <property type="component" value="Unassembled WGS sequence"/>
</dbReference>
<dbReference type="Gene3D" id="3.30.950.10">
    <property type="entry name" value="Methyltransferase, Cobalt-precorrin-4 Transmethylase, Domain 2"/>
    <property type="match status" value="1"/>
</dbReference>
<reference evidence="8 9" key="1">
    <citation type="journal article" date="2016" name="Front. Microbiol.">
        <title>Comparative Genomics Analysis of Streptomyces Species Reveals Their Adaptation to the Marine Environment and Their Diversity at the Genomic Level.</title>
        <authorList>
            <person name="Tian X."/>
            <person name="Zhang Z."/>
            <person name="Yang T."/>
            <person name="Chen M."/>
            <person name="Li J."/>
            <person name="Chen F."/>
            <person name="Yang J."/>
            <person name="Li W."/>
            <person name="Zhang B."/>
            <person name="Zhang Z."/>
            <person name="Wu J."/>
            <person name="Zhang C."/>
            <person name="Long L."/>
            <person name="Xiao J."/>
        </authorList>
    </citation>
    <scope>NUCLEOTIDE SEQUENCE [LARGE SCALE GENOMIC DNA]</scope>
    <source>
        <strain evidence="8 9">SCSIO 10390</strain>
    </source>
</reference>
<dbReference type="STRING" id="933944.AN215_24440"/>
<dbReference type="AlphaFoldDB" id="A0A1E7JGN5"/>
<evidence type="ECO:0000256" key="6">
    <source>
        <dbReference type="SAM" id="MobiDB-lite"/>
    </source>
</evidence>
<protein>
    <submittedName>
        <fullName evidence="8">Precorrin 6A synthase</fullName>
    </submittedName>
</protein>
<dbReference type="GO" id="GO:0032259">
    <property type="term" value="P:methylation"/>
    <property type="evidence" value="ECO:0007669"/>
    <property type="project" value="UniProtKB-KW"/>
</dbReference>
<evidence type="ECO:0000256" key="2">
    <source>
        <dbReference type="ARBA" id="ARBA00022573"/>
    </source>
</evidence>
<keyword evidence="2" id="KW-0169">Cobalamin biosynthesis</keyword>
<feature type="compositionally biased region" description="Basic and acidic residues" evidence="6">
    <location>
        <begin position="257"/>
        <end position="266"/>
    </location>
</feature>
<sequence length="279" mass="30542">MSAGDRHILVIGIGAGDPGHLTLAAVAAMRRADVFFVLDKGSEKDGLIRLRRQLLDQHVGTPYRLVEGEDPERDRSRQSHGPYTDAVRDWRHRRADVCERLISEELAPGECGAFLVWGDPGLYDSTLGILREIRSRGTVTFGYEVVPGISSVSALTAAHGTPLNQVGGPVLLTPGRLLDEGIGSADDVVVMLDAHQRFTGHTDEDLWIYWGAYVGTEDEILVSGPLDRVAGRIVELRAEARARHGWIMDTYLLRRSRPGEEPHEEPGDSTGVPAGGDRR</sequence>
<dbReference type="InterPro" id="IPR035996">
    <property type="entry name" value="4pyrrol_Methylase_sf"/>
</dbReference>
<feature type="region of interest" description="Disordered" evidence="6">
    <location>
        <begin position="257"/>
        <end position="279"/>
    </location>
</feature>